<dbReference type="SMART" id="SM00490">
    <property type="entry name" value="HELICc"/>
    <property type="match status" value="1"/>
</dbReference>
<evidence type="ECO:0000313" key="9">
    <source>
        <dbReference type="EMBL" id="MEK0082325.1"/>
    </source>
</evidence>
<evidence type="ECO:0000256" key="1">
    <source>
        <dbReference type="ARBA" id="ARBA00022741"/>
    </source>
</evidence>
<feature type="domain" description="Helicase ATP-binding" evidence="7">
    <location>
        <begin position="246"/>
        <end position="392"/>
    </location>
</feature>
<proteinExistence type="predicted"/>
<dbReference type="SUPFAM" id="SSF52540">
    <property type="entry name" value="P-loop containing nucleoside triphosphate hydrolases"/>
    <property type="match status" value="1"/>
</dbReference>
<evidence type="ECO:0000256" key="5">
    <source>
        <dbReference type="SAM" id="Coils"/>
    </source>
</evidence>
<dbReference type="InterPro" id="IPR001650">
    <property type="entry name" value="Helicase_C-like"/>
</dbReference>
<keyword evidence="5" id="KW-0175">Coiled coil</keyword>
<gene>
    <name evidence="9" type="ORF">U1T56_04135</name>
</gene>
<feature type="region of interest" description="Disordered" evidence="6">
    <location>
        <begin position="711"/>
        <end position="762"/>
    </location>
</feature>
<dbReference type="InterPro" id="IPR050699">
    <property type="entry name" value="RNA-DNA_Helicase"/>
</dbReference>
<evidence type="ECO:0000256" key="2">
    <source>
        <dbReference type="ARBA" id="ARBA00022801"/>
    </source>
</evidence>
<dbReference type="Pfam" id="PF00271">
    <property type="entry name" value="Helicase_C"/>
    <property type="match status" value="1"/>
</dbReference>
<dbReference type="PROSITE" id="PS51192">
    <property type="entry name" value="HELICASE_ATP_BIND_1"/>
    <property type="match status" value="1"/>
</dbReference>
<evidence type="ECO:0000259" key="8">
    <source>
        <dbReference type="PROSITE" id="PS51194"/>
    </source>
</evidence>
<feature type="compositionally biased region" description="Basic and acidic residues" evidence="6">
    <location>
        <begin position="745"/>
        <end position="756"/>
    </location>
</feature>
<dbReference type="InterPro" id="IPR055206">
    <property type="entry name" value="DEXQc_SUV3"/>
</dbReference>
<evidence type="ECO:0000259" key="7">
    <source>
        <dbReference type="PROSITE" id="PS51192"/>
    </source>
</evidence>
<dbReference type="RefSeq" id="WP_418158180.1">
    <property type="nucleotide sequence ID" value="NZ_JBBLZC010000003.1"/>
</dbReference>
<keyword evidence="2" id="KW-0378">Hydrolase</keyword>
<dbReference type="InterPro" id="IPR027417">
    <property type="entry name" value="P-loop_NTPase"/>
</dbReference>
<feature type="domain" description="Helicase C-terminal" evidence="8">
    <location>
        <begin position="404"/>
        <end position="562"/>
    </location>
</feature>
<feature type="compositionally biased region" description="Basic residues" evidence="6">
    <location>
        <begin position="726"/>
        <end position="741"/>
    </location>
</feature>
<keyword evidence="10" id="KW-1185">Reference proteome</keyword>
<sequence length="762" mass="83954">MHGIVATPADWRALAERIGRDGLADKLSVRAAVERLGPPRTAFLDRLLAGDPALARRTPAELWDELKHLPERFDLPRRDRPAQVRRVLSAYARHHGFSGIGPLAEAALAHAADERAGRAAARRQRAEVPAPAAVPQLVDAIWLAQRVGADVGQVLAILRRCGVERDASLTRRLPGRAQRIPAFREERVREIEALLRRELAADRARIEAARREEERRREQQRHERAARAARLRAASGLGDYPALFPEARSLGRRWIAFLGPTNSGKTYAAMQALMTARTGVYLAPLRLLALEGYEILQEGGMKAAMLTGEETLGDLDAATHVASTIEMLSTRRVVDAAVIDEVQMLGDPQRGHAWTQALVGAPARTLLICGSPAAEPALRRLSALLGEPLEIRRFQRKAPLELLSRPVHIGALREGDAVVVFSRRQAHDLRQALGRQGRRTAMIYGSLSPQVRRTEAARFNSGEAEILIATDAIGMGLNLNIRRILFGALKKFTGTTAGWLEPEAMRQIAGRAGRYGKHEVGEVGVLLGVEGFDRLATALRQAPAPLDPPSFRFFPPAEATTAVAEGLGVDRLLPTLDYIAGSVARRGEFVLRLEDEQRELAGLVDLWARRLPLEQRHRLLGSPIPLAIGRVVDFAQSAIEALAQGRERSLEPELEEVHRLHGYGRLQGLEDLARIATLARWLGRRWPGTLDLQLADALAEEADRKIAAALASRPRERQVVGPERHRPAKGKGRGHGKRRLARTGGARERQEAMKRDAGRRHL</sequence>
<comment type="caution">
    <text evidence="9">The sequence shown here is derived from an EMBL/GenBank/DDBJ whole genome shotgun (WGS) entry which is preliminary data.</text>
</comment>
<protein>
    <submittedName>
        <fullName evidence="9">Helicase-related protein</fullName>
    </submittedName>
</protein>
<dbReference type="EMBL" id="JBBLZC010000003">
    <property type="protein sequence ID" value="MEK0082325.1"/>
    <property type="molecule type" value="Genomic_DNA"/>
</dbReference>
<dbReference type="Pfam" id="PF22527">
    <property type="entry name" value="DEXQc_Suv3"/>
    <property type="match status" value="1"/>
</dbReference>
<dbReference type="PANTHER" id="PTHR12131:SF1">
    <property type="entry name" value="ATP-DEPENDENT RNA HELICASE SUPV3L1, MITOCHONDRIAL-RELATED"/>
    <property type="match status" value="1"/>
</dbReference>
<evidence type="ECO:0000313" key="10">
    <source>
        <dbReference type="Proteomes" id="UP001375743"/>
    </source>
</evidence>
<dbReference type="InterPro" id="IPR014001">
    <property type="entry name" value="Helicase_ATP-bd"/>
</dbReference>
<dbReference type="Gene3D" id="1.20.272.40">
    <property type="match status" value="1"/>
</dbReference>
<dbReference type="PANTHER" id="PTHR12131">
    <property type="entry name" value="ATP-DEPENDENT RNA AND DNA HELICASE"/>
    <property type="match status" value="1"/>
</dbReference>
<accession>A0ABU8XMC6</accession>
<feature type="coiled-coil region" evidence="5">
    <location>
        <begin position="192"/>
        <end position="223"/>
    </location>
</feature>
<keyword evidence="3 9" id="KW-0347">Helicase</keyword>
<dbReference type="Gene3D" id="3.40.50.300">
    <property type="entry name" value="P-loop containing nucleotide triphosphate hydrolases"/>
    <property type="match status" value="2"/>
</dbReference>
<dbReference type="GO" id="GO:0004386">
    <property type="term" value="F:helicase activity"/>
    <property type="evidence" value="ECO:0007669"/>
    <property type="project" value="UniProtKB-KW"/>
</dbReference>
<name>A0ABU8XMC6_9PROT</name>
<keyword evidence="4" id="KW-0067">ATP-binding</keyword>
<feature type="compositionally biased region" description="Basic and acidic residues" evidence="6">
    <location>
        <begin position="713"/>
        <end position="725"/>
    </location>
</feature>
<evidence type="ECO:0000256" key="3">
    <source>
        <dbReference type="ARBA" id="ARBA00022806"/>
    </source>
</evidence>
<dbReference type="Proteomes" id="UP001375743">
    <property type="component" value="Unassembled WGS sequence"/>
</dbReference>
<organism evidence="9 10">
    <name type="scientific">Benzoatithermus flavus</name>
    <dbReference type="NCBI Taxonomy" id="3108223"/>
    <lineage>
        <taxon>Bacteria</taxon>
        <taxon>Pseudomonadati</taxon>
        <taxon>Pseudomonadota</taxon>
        <taxon>Alphaproteobacteria</taxon>
        <taxon>Geminicoccales</taxon>
        <taxon>Geminicoccaceae</taxon>
        <taxon>Benzoatithermus</taxon>
    </lineage>
</organism>
<evidence type="ECO:0000256" key="4">
    <source>
        <dbReference type="ARBA" id="ARBA00022840"/>
    </source>
</evidence>
<dbReference type="PROSITE" id="PS51194">
    <property type="entry name" value="HELICASE_CTER"/>
    <property type="match status" value="1"/>
</dbReference>
<evidence type="ECO:0000256" key="6">
    <source>
        <dbReference type="SAM" id="MobiDB-lite"/>
    </source>
</evidence>
<reference evidence="9 10" key="1">
    <citation type="submission" date="2024-01" db="EMBL/GenBank/DDBJ databases">
        <title>Multi-omics insights into the function and evolution of sodium benzoate biodegradation pathways in Benzoatithermus flavus gen. nov., sp. nov. from hot spring.</title>
        <authorList>
            <person name="Hu C.-J."/>
            <person name="Li W.-J."/>
        </authorList>
    </citation>
    <scope>NUCLEOTIDE SEQUENCE [LARGE SCALE GENOMIC DNA]</scope>
    <source>
        <strain evidence="9 10">SYSU G07066</strain>
    </source>
</reference>
<keyword evidence="1" id="KW-0547">Nucleotide-binding</keyword>